<dbReference type="SUPFAM" id="SSF53474">
    <property type="entry name" value="alpha/beta-Hydrolases"/>
    <property type="match status" value="1"/>
</dbReference>
<dbReference type="RefSeq" id="WP_188869214.1">
    <property type="nucleotide sequence ID" value="NZ_BMOO01000001.1"/>
</dbReference>
<protein>
    <submittedName>
        <fullName evidence="1">Alpha/beta superfamily hydrolase</fullName>
    </submittedName>
</protein>
<comment type="caution">
    <text evidence="1">The sequence shown here is derived from an EMBL/GenBank/DDBJ whole genome shotgun (WGS) entry which is preliminary data.</text>
</comment>
<sequence length="205" mass="21192">MTGETVLVPGARRVVATLDEPPDGSNACVVACPPHPQYGGRRDDARLRAVGNALVARGVACLRFDYGDWDRGHGEREDARNACRWAHERYDRVGCCGYSFGGGVAALAAASVDVPLRGVALLAPVASLDGDDGDLDVVAALADIDAPLRLVVGERDATADWRPVAAAADSVGATVTTLDAEHGFAGRADDAADLLAGFLADGLRA</sequence>
<organism evidence="1 2">
    <name type="scientific">Halarchaeum rubridurum</name>
    <dbReference type="NCBI Taxonomy" id="489911"/>
    <lineage>
        <taxon>Archaea</taxon>
        <taxon>Methanobacteriati</taxon>
        <taxon>Methanobacteriota</taxon>
        <taxon>Stenosarchaea group</taxon>
        <taxon>Halobacteria</taxon>
        <taxon>Halobacteriales</taxon>
        <taxon>Halobacteriaceae</taxon>
    </lineage>
</organism>
<evidence type="ECO:0000313" key="2">
    <source>
        <dbReference type="Proteomes" id="UP000765891"/>
    </source>
</evidence>
<dbReference type="AlphaFoldDB" id="A0A8T4GLA1"/>
<dbReference type="GO" id="GO:0016787">
    <property type="term" value="F:hydrolase activity"/>
    <property type="evidence" value="ECO:0007669"/>
    <property type="project" value="UniProtKB-KW"/>
</dbReference>
<gene>
    <name evidence="1" type="ORF">J2752_000846</name>
</gene>
<dbReference type="Gene3D" id="3.40.50.1820">
    <property type="entry name" value="alpha/beta hydrolase"/>
    <property type="match status" value="1"/>
</dbReference>
<accession>A0A8T4GLA1</accession>
<dbReference type="EMBL" id="JAGGKO010000001">
    <property type="protein sequence ID" value="MBP1953965.1"/>
    <property type="molecule type" value="Genomic_DNA"/>
</dbReference>
<dbReference type="OrthoDB" id="50239at2157"/>
<dbReference type="InterPro" id="IPR029058">
    <property type="entry name" value="AB_hydrolase_fold"/>
</dbReference>
<keyword evidence="1" id="KW-0378">Hydrolase</keyword>
<name>A0A8T4GLA1_9EURY</name>
<proteinExistence type="predicted"/>
<evidence type="ECO:0000313" key="1">
    <source>
        <dbReference type="EMBL" id="MBP1953965.1"/>
    </source>
</evidence>
<dbReference type="Proteomes" id="UP000765891">
    <property type="component" value="Unassembled WGS sequence"/>
</dbReference>
<reference evidence="1" key="1">
    <citation type="submission" date="2021-03" db="EMBL/GenBank/DDBJ databases">
        <title>Genomic Encyclopedia of Type Strains, Phase IV (KMG-IV): sequencing the most valuable type-strain genomes for metagenomic binning, comparative biology and taxonomic classification.</title>
        <authorList>
            <person name="Goeker M."/>
        </authorList>
    </citation>
    <scope>NUCLEOTIDE SEQUENCE</scope>
    <source>
        <strain evidence="1">DSM 22443</strain>
    </source>
</reference>